<evidence type="ECO:0000313" key="2">
    <source>
        <dbReference type="Proteomes" id="UP000018936"/>
    </source>
</evidence>
<name>V8P9F0_OPHHA</name>
<keyword evidence="2" id="KW-1185">Reference proteome</keyword>
<sequence length="318" mass="36172">MVLPITANPCLQPLETFCGKYGKNFMNSGLTRTKKQEIPESEIWFFASSTYASDGNERQHIFIILAIRLKLGFLFPCFGNGCQMGVAKSLEQKGEVMRRKKIKIQFVNNINCDPPPCQFLSFSRNSTVDAQEFLHCEIIFATLKSEGVEIMYLHRANRDPSCCVLQSIYLPPRKSKIAANKQIMKNSVLQQLNDISIKVAVSTLYRKLSVAIRKLKLQQKLATIRMKITVFHFKPESKNTGGHFLVKAQFSQLVPPPLPFLFSVALFPFQCFALVDFESLLLFDLPIFSTKRKILVIWKNGVSLKKQVLMAFGFFSPI</sequence>
<gene>
    <name evidence="1" type="ORF">L345_03698</name>
</gene>
<dbReference type="AlphaFoldDB" id="V8P9F0"/>
<accession>V8P9F0</accession>
<reference evidence="1 2" key="1">
    <citation type="journal article" date="2013" name="Proc. Natl. Acad. Sci. U.S.A.">
        <title>The king cobra genome reveals dynamic gene evolution and adaptation in the snake venom system.</title>
        <authorList>
            <person name="Vonk F.J."/>
            <person name="Casewell N.R."/>
            <person name="Henkel C.V."/>
            <person name="Heimberg A.M."/>
            <person name="Jansen H.J."/>
            <person name="McCleary R.J."/>
            <person name="Kerkkamp H.M."/>
            <person name="Vos R.A."/>
            <person name="Guerreiro I."/>
            <person name="Calvete J.J."/>
            <person name="Wuster W."/>
            <person name="Woods A.E."/>
            <person name="Logan J.M."/>
            <person name="Harrison R.A."/>
            <person name="Castoe T.A."/>
            <person name="de Koning A.P."/>
            <person name="Pollock D.D."/>
            <person name="Yandell M."/>
            <person name="Calderon D."/>
            <person name="Renjifo C."/>
            <person name="Currier R.B."/>
            <person name="Salgado D."/>
            <person name="Pla D."/>
            <person name="Sanz L."/>
            <person name="Hyder A.S."/>
            <person name="Ribeiro J.M."/>
            <person name="Arntzen J.W."/>
            <person name="van den Thillart G.E."/>
            <person name="Boetzer M."/>
            <person name="Pirovano W."/>
            <person name="Dirks R.P."/>
            <person name="Spaink H.P."/>
            <person name="Duboule D."/>
            <person name="McGlinn E."/>
            <person name="Kini R.M."/>
            <person name="Richardson M.K."/>
        </authorList>
    </citation>
    <scope>NUCLEOTIDE SEQUENCE</scope>
    <source>
        <tissue evidence="1">Blood</tissue>
    </source>
</reference>
<dbReference type="Proteomes" id="UP000018936">
    <property type="component" value="Unassembled WGS sequence"/>
</dbReference>
<proteinExistence type="predicted"/>
<evidence type="ECO:0000313" key="1">
    <source>
        <dbReference type="EMBL" id="ETE70497.1"/>
    </source>
</evidence>
<dbReference type="EMBL" id="AZIM01000542">
    <property type="protein sequence ID" value="ETE70497.1"/>
    <property type="molecule type" value="Genomic_DNA"/>
</dbReference>
<comment type="caution">
    <text evidence="1">The sequence shown here is derived from an EMBL/GenBank/DDBJ whole genome shotgun (WGS) entry which is preliminary data.</text>
</comment>
<feature type="non-terminal residue" evidence="1">
    <location>
        <position position="1"/>
    </location>
</feature>
<organism evidence="1 2">
    <name type="scientific">Ophiophagus hannah</name>
    <name type="common">King cobra</name>
    <name type="synonym">Naja hannah</name>
    <dbReference type="NCBI Taxonomy" id="8665"/>
    <lineage>
        <taxon>Eukaryota</taxon>
        <taxon>Metazoa</taxon>
        <taxon>Chordata</taxon>
        <taxon>Craniata</taxon>
        <taxon>Vertebrata</taxon>
        <taxon>Euteleostomi</taxon>
        <taxon>Lepidosauria</taxon>
        <taxon>Squamata</taxon>
        <taxon>Bifurcata</taxon>
        <taxon>Unidentata</taxon>
        <taxon>Episquamata</taxon>
        <taxon>Toxicofera</taxon>
        <taxon>Serpentes</taxon>
        <taxon>Colubroidea</taxon>
        <taxon>Elapidae</taxon>
        <taxon>Elapinae</taxon>
        <taxon>Ophiophagus</taxon>
    </lineage>
</organism>
<protein>
    <submittedName>
        <fullName evidence="1">Uncharacterized protein</fullName>
    </submittedName>
</protein>